<protein>
    <recommendedName>
        <fullName evidence="2">NAD-dependent epimerase/dehydratase domain-containing protein</fullName>
    </recommendedName>
</protein>
<proteinExistence type="predicted"/>
<dbReference type="InterPro" id="IPR036291">
    <property type="entry name" value="NAD(P)-bd_dom_sf"/>
</dbReference>
<dbReference type="Gene3D" id="3.40.50.720">
    <property type="entry name" value="NAD(P)-binding Rossmann-like Domain"/>
    <property type="match status" value="1"/>
</dbReference>
<name>X1FV76_9ZZZZ</name>
<reference evidence="1" key="1">
    <citation type="journal article" date="2014" name="Front. Microbiol.">
        <title>High frequency of phylogenetically diverse reductive dehalogenase-homologous genes in deep subseafloor sedimentary metagenomes.</title>
        <authorList>
            <person name="Kawai M."/>
            <person name="Futagami T."/>
            <person name="Toyoda A."/>
            <person name="Takaki Y."/>
            <person name="Nishi S."/>
            <person name="Hori S."/>
            <person name="Arai W."/>
            <person name="Tsubouchi T."/>
            <person name="Morono Y."/>
            <person name="Uchiyama I."/>
            <person name="Ito T."/>
            <person name="Fujiyama A."/>
            <person name="Inagaki F."/>
            <person name="Takami H."/>
        </authorList>
    </citation>
    <scope>NUCLEOTIDE SEQUENCE</scope>
    <source>
        <strain evidence="1">Expedition CK06-06</strain>
    </source>
</reference>
<dbReference type="AlphaFoldDB" id="X1FV76"/>
<accession>X1FV76</accession>
<evidence type="ECO:0008006" key="2">
    <source>
        <dbReference type="Google" id="ProtNLM"/>
    </source>
</evidence>
<evidence type="ECO:0000313" key="1">
    <source>
        <dbReference type="EMBL" id="GAH36440.1"/>
    </source>
</evidence>
<sequence>MDLSKKRITVTGGKGFLGTHLVRKLREERNCKNVSIAEKIFFSYGNFHK</sequence>
<organism evidence="1">
    <name type="scientific">marine sediment metagenome</name>
    <dbReference type="NCBI Taxonomy" id="412755"/>
    <lineage>
        <taxon>unclassified sequences</taxon>
        <taxon>metagenomes</taxon>
        <taxon>ecological metagenomes</taxon>
    </lineage>
</organism>
<dbReference type="EMBL" id="BARU01006754">
    <property type="protein sequence ID" value="GAH36440.1"/>
    <property type="molecule type" value="Genomic_DNA"/>
</dbReference>
<gene>
    <name evidence="1" type="ORF">S03H2_13304</name>
</gene>
<comment type="caution">
    <text evidence="1">The sequence shown here is derived from an EMBL/GenBank/DDBJ whole genome shotgun (WGS) entry which is preliminary data.</text>
</comment>
<dbReference type="SUPFAM" id="SSF51735">
    <property type="entry name" value="NAD(P)-binding Rossmann-fold domains"/>
    <property type="match status" value="1"/>
</dbReference>